<proteinExistence type="inferred from homology"/>
<organism evidence="4 5">
    <name type="scientific">Pseudonocardia petroleophila</name>
    <dbReference type="NCBI Taxonomy" id="37331"/>
    <lineage>
        <taxon>Bacteria</taxon>
        <taxon>Bacillati</taxon>
        <taxon>Actinomycetota</taxon>
        <taxon>Actinomycetes</taxon>
        <taxon>Pseudonocardiales</taxon>
        <taxon>Pseudonocardiaceae</taxon>
        <taxon>Pseudonocardia</taxon>
    </lineage>
</organism>
<keyword evidence="5" id="KW-1185">Reference proteome</keyword>
<feature type="transmembrane region" description="Helical" evidence="2">
    <location>
        <begin position="165"/>
        <end position="185"/>
    </location>
</feature>
<evidence type="ECO:0000256" key="2">
    <source>
        <dbReference type="SAM" id="Phobius"/>
    </source>
</evidence>
<dbReference type="InterPro" id="IPR000045">
    <property type="entry name" value="Prepilin_IV_endopep_pep"/>
</dbReference>
<dbReference type="Pfam" id="PF01478">
    <property type="entry name" value="Peptidase_A24"/>
    <property type="match status" value="1"/>
</dbReference>
<dbReference type="Proteomes" id="UP000515728">
    <property type="component" value="Chromosome"/>
</dbReference>
<comment type="similarity">
    <text evidence="1">Belongs to the peptidase A24 family.</text>
</comment>
<feature type="transmembrane region" description="Helical" evidence="2">
    <location>
        <begin position="197"/>
        <end position="214"/>
    </location>
</feature>
<evidence type="ECO:0000256" key="1">
    <source>
        <dbReference type="ARBA" id="ARBA00005801"/>
    </source>
</evidence>
<name>A0A7G7MDU9_9PSEU</name>
<feature type="transmembrane region" description="Helical" evidence="2">
    <location>
        <begin position="6"/>
        <end position="34"/>
    </location>
</feature>
<evidence type="ECO:0000313" key="4">
    <source>
        <dbReference type="EMBL" id="QNG50960.1"/>
    </source>
</evidence>
<protein>
    <submittedName>
        <fullName evidence="4">Prepilin peptidase</fullName>
    </submittedName>
</protein>
<reference evidence="4 5" key="1">
    <citation type="submission" date="2020-08" db="EMBL/GenBank/DDBJ databases">
        <authorList>
            <person name="Mo P."/>
        </authorList>
    </citation>
    <scope>NUCLEOTIDE SEQUENCE [LARGE SCALE GENOMIC DNA]</scope>
    <source>
        <strain evidence="4 5">CGMCC 4.1532</strain>
    </source>
</reference>
<keyword evidence="2" id="KW-0812">Transmembrane</keyword>
<dbReference type="RefSeq" id="WP_185717721.1">
    <property type="nucleotide sequence ID" value="NZ_BAAAWI010000001.1"/>
</dbReference>
<gene>
    <name evidence="4" type="ORF">H6H00_22600</name>
</gene>
<dbReference type="GO" id="GO:0005886">
    <property type="term" value="C:plasma membrane"/>
    <property type="evidence" value="ECO:0007669"/>
    <property type="project" value="TreeGrafter"/>
</dbReference>
<dbReference type="EMBL" id="CP060131">
    <property type="protein sequence ID" value="QNG50960.1"/>
    <property type="molecule type" value="Genomic_DNA"/>
</dbReference>
<dbReference type="PANTHER" id="PTHR30487">
    <property type="entry name" value="TYPE 4 PREPILIN-LIKE PROTEINS LEADER PEPTIDE-PROCESSING ENZYME"/>
    <property type="match status" value="1"/>
</dbReference>
<feature type="transmembrane region" description="Helical" evidence="2">
    <location>
        <begin position="46"/>
        <end position="66"/>
    </location>
</feature>
<dbReference type="Gene3D" id="1.20.120.1220">
    <property type="match status" value="1"/>
</dbReference>
<dbReference type="KEGG" id="ppel:H6H00_22600"/>
<evidence type="ECO:0000259" key="3">
    <source>
        <dbReference type="Pfam" id="PF01478"/>
    </source>
</evidence>
<feature type="transmembrane region" description="Helical" evidence="2">
    <location>
        <begin position="72"/>
        <end position="91"/>
    </location>
</feature>
<dbReference type="AlphaFoldDB" id="A0A7G7MDU9"/>
<feature type="transmembrane region" description="Helical" evidence="2">
    <location>
        <begin position="123"/>
        <end position="145"/>
    </location>
</feature>
<keyword evidence="2" id="KW-0472">Membrane</keyword>
<evidence type="ECO:0000313" key="5">
    <source>
        <dbReference type="Proteomes" id="UP000515728"/>
    </source>
</evidence>
<feature type="domain" description="Prepilin type IV endopeptidase peptidase" evidence="3">
    <location>
        <begin position="79"/>
        <end position="179"/>
    </location>
</feature>
<sequence>MPGAGVAGAGAVAAVLLGAALPGAAAGAAARVLLGRMARGTRVRAPVCEVAVAALWTAVAGAWAAGVLPGRWVPVLLGLAWFGTAAGLVDVRHRRLPDALTLPAVPAAVGLVTPLGADAVGRAVLGVLVAAAVHAAVHLAVPGALGAGDVKLAASLGAPLAVVSWPALVLAAVLASALTTAAALARRRDAVPHGPSMLLGSAVVLVAAAAGAGGPW</sequence>
<dbReference type="PANTHER" id="PTHR30487:SF0">
    <property type="entry name" value="PREPILIN LEADER PEPTIDASE_N-METHYLTRANSFERASE-RELATED"/>
    <property type="match status" value="1"/>
</dbReference>
<dbReference type="InterPro" id="IPR050882">
    <property type="entry name" value="Prepilin_peptidase/N-MTase"/>
</dbReference>
<dbReference type="GO" id="GO:0006465">
    <property type="term" value="P:signal peptide processing"/>
    <property type="evidence" value="ECO:0007669"/>
    <property type="project" value="TreeGrafter"/>
</dbReference>
<accession>A0A7G7MDU9</accession>
<keyword evidence="2" id="KW-1133">Transmembrane helix</keyword>
<dbReference type="GO" id="GO:0004190">
    <property type="term" value="F:aspartic-type endopeptidase activity"/>
    <property type="evidence" value="ECO:0007669"/>
    <property type="project" value="InterPro"/>
</dbReference>